<dbReference type="SUPFAM" id="SSF57414">
    <property type="entry name" value="Hairpin loop containing domain-like"/>
    <property type="match status" value="2"/>
</dbReference>
<gene>
    <name evidence="2" type="ORF">XYLVIOL_LOCUS10209</name>
</gene>
<dbReference type="PANTHER" id="PTHR47327:SF13">
    <property type="entry name" value="APPLE DOMAIN-CONTAINING PROTEIN"/>
    <property type="match status" value="1"/>
</dbReference>
<accession>A0ABP1PC51</accession>
<feature type="domain" description="Apple" evidence="1">
    <location>
        <begin position="514"/>
        <end position="600"/>
    </location>
</feature>
<feature type="domain" description="Apple" evidence="1">
    <location>
        <begin position="619"/>
        <end position="710"/>
    </location>
</feature>
<dbReference type="SMART" id="SM00473">
    <property type="entry name" value="PAN_AP"/>
    <property type="match status" value="4"/>
</dbReference>
<keyword evidence="3" id="KW-1185">Reference proteome</keyword>
<sequence length="1042" mass="120281">MFGPNYISLPLVFQAFSILQQCSRILSVMIDNHLTLAANECYTRIAIGSKLPDVDAVLRIDVISLTECEESCLKNKNGCNAFSFGVGVKGNSTCLISLRTPKFENLETNPEYDVYAKKEQDSLWCDFDHPYGSFNRESANGNRSVKVKKLNKKGPTINSNNPFAKLVLKSMPTLIALSTLSFSRNKNARANYGRPGVHDLFFNHDEHFLSNDNNLRPLSSIATKNGRTSTSPFVVICHRKLQPGKKMMELLIERVVNCENLQDCCRACDYEKSFACKGFNHRTDNSKCTCELTSTPYLHMDADEDFLVDSHCDYYEKVENCPSTIHSNRVPYWKDFTKNYRQNDQDPWLDRGSVNKDFHRESSISEDHLNYRNNYASNHESNHDFVNGLTRSNEQYHYEEPHDFMPRYNDFNWNRNWKNSHHPDVANDNTLPSSRTNNYDREYLSVKSSIFPKPLSRSEDRPLVRGISTPIENEHFHGKLNNYGNAFNYNDNYAPFPKDSHYERHESLPPVSRCLVRLASGSKLNRRVIRKTCLAHDLKQCKDLCINEANFSCESFAYRYNVLTTNPADNCLLSDYSYQDLNFYTDLDPNRDYDTYVLMSDSKICHLKKPANRYPQEECFSRIKSGFTIPIDITKKSILVHDLGECQFACTASQEFICRSFVYKYTIESHGDRDHEPPSVNCFLTDWSSGEINPTNMLDMDGAELYERTTFSNGCDTYPSSSIPNAITPNNHGFSPVQMDELCYSEYHRPCKLMPHAVISSVRAIEKSDCRRKCSTMRHIGTIPCMSFNYVINIGDTQNNCFLSDISIRDLRPNLDYIHDNDHTLYMWKDFDPNCKLIANSLGTINVPPLLKKDGQLFPPTLSYPNTQRTLDNRTHIPESVFDFSTRWKSKFKSDGSEPDYKYDTANGDSKFVLDSDGFQYGSNFFDSNQLSPSRQYTVNGYPCKNGTVCQQNEITGFWSCEIDNNYDNWDYCCKPTHQCGFSQGYHYPWCYVGTNEDQWRPCSETYHPYYFNKDQRSTLYSARHWPVIYLHETSPTHCSRL</sequence>
<protein>
    <recommendedName>
        <fullName evidence="1">Apple domain-containing protein</fullName>
    </recommendedName>
</protein>
<organism evidence="2 3">
    <name type="scientific">Xylocopa violacea</name>
    <name type="common">Violet carpenter bee</name>
    <name type="synonym">Apis violacea</name>
    <dbReference type="NCBI Taxonomy" id="135666"/>
    <lineage>
        <taxon>Eukaryota</taxon>
        <taxon>Metazoa</taxon>
        <taxon>Ecdysozoa</taxon>
        <taxon>Arthropoda</taxon>
        <taxon>Hexapoda</taxon>
        <taxon>Insecta</taxon>
        <taxon>Pterygota</taxon>
        <taxon>Neoptera</taxon>
        <taxon>Endopterygota</taxon>
        <taxon>Hymenoptera</taxon>
        <taxon>Apocrita</taxon>
        <taxon>Aculeata</taxon>
        <taxon>Apoidea</taxon>
        <taxon>Anthophila</taxon>
        <taxon>Apidae</taxon>
        <taxon>Xylocopa</taxon>
        <taxon>Xylocopa</taxon>
    </lineage>
</organism>
<evidence type="ECO:0000313" key="3">
    <source>
        <dbReference type="Proteomes" id="UP001642520"/>
    </source>
</evidence>
<feature type="domain" description="Apple" evidence="1">
    <location>
        <begin position="237"/>
        <end position="321"/>
    </location>
</feature>
<dbReference type="PROSITE" id="PS50948">
    <property type="entry name" value="PAN"/>
    <property type="match status" value="4"/>
</dbReference>
<evidence type="ECO:0000313" key="2">
    <source>
        <dbReference type="EMBL" id="CAL7950825.1"/>
    </source>
</evidence>
<comment type="caution">
    <text evidence="2">The sequence shown here is derived from an EMBL/GenBank/DDBJ whole genome shotgun (WGS) entry which is preliminary data.</text>
</comment>
<name>A0ABP1PC51_XYLVO</name>
<proteinExistence type="predicted"/>
<reference evidence="2 3" key="1">
    <citation type="submission" date="2024-08" db="EMBL/GenBank/DDBJ databases">
        <authorList>
            <person name="Will J Nash"/>
            <person name="Angela Man"/>
            <person name="Seanna McTaggart"/>
            <person name="Kendall Baker"/>
            <person name="Tom Barker"/>
            <person name="Leah Catchpole"/>
            <person name="Alex Durrant"/>
            <person name="Karim Gharbi"/>
            <person name="Naomi Irish"/>
            <person name="Gemy Kaithakottil"/>
            <person name="Debby Ku"/>
            <person name="Aaliyah Providence"/>
            <person name="Felix Shaw"/>
            <person name="David Swarbreck"/>
            <person name="Chris Watkins"/>
            <person name="Ann M. McCartney"/>
            <person name="Giulio Formenti"/>
            <person name="Alice Mouton"/>
            <person name="Noel Vella"/>
            <person name="Bjorn M von Reumont"/>
            <person name="Adriana Vella"/>
            <person name="Wilfried Haerty"/>
        </authorList>
    </citation>
    <scope>NUCLEOTIDE SEQUENCE [LARGE SCALE GENOMIC DNA]</scope>
</reference>
<feature type="domain" description="Apple" evidence="1">
    <location>
        <begin position="41"/>
        <end position="119"/>
    </location>
</feature>
<dbReference type="Gene3D" id="3.50.4.10">
    <property type="entry name" value="Hepatocyte Growth Factor"/>
    <property type="match status" value="3"/>
</dbReference>
<dbReference type="EMBL" id="CAXAJV020001300">
    <property type="protein sequence ID" value="CAL7950825.1"/>
    <property type="molecule type" value="Genomic_DNA"/>
</dbReference>
<dbReference type="InterPro" id="IPR052774">
    <property type="entry name" value="Celegans_DevNeuronal_Protein"/>
</dbReference>
<dbReference type="PANTHER" id="PTHR47327">
    <property type="entry name" value="FI18240P1-RELATED"/>
    <property type="match status" value="1"/>
</dbReference>
<evidence type="ECO:0000259" key="1">
    <source>
        <dbReference type="PROSITE" id="PS50948"/>
    </source>
</evidence>
<dbReference type="InterPro" id="IPR003609">
    <property type="entry name" value="Pan_app"/>
</dbReference>
<dbReference type="CDD" id="cd01099">
    <property type="entry name" value="PAN_AP_HGF"/>
    <property type="match status" value="2"/>
</dbReference>
<dbReference type="Proteomes" id="UP001642520">
    <property type="component" value="Unassembled WGS sequence"/>
</dbReference>